<evidence type="ECO:0000313" key="1">
    <source>
        <dbReference type="EMBL" id="OAD53385.1"/>
    </source>
</evidence>
<sequence>MFAHVNGKLKIWATYIEYKESIHTLIPFETVDVWWFFNDRHAFTMFSPRCTQRPEYHELYFNSYK</sequence>
<accession>A0A310SGJ9</accession>
<gene>
    <name evidence="1" type="ORF">WN48_10263</name>
</gene>
<dbReference type="Proteomes" id="UP000250275">
    <property type="component" value="Unassembled WGS sequence"/>
</dbReference>
<name>A0A310SGJ9_9HYME</name>
<dbReference type="AlphaFoldDB" id="A0A310SGJ9"/>
<organism evidence="1 2">
    <name type="scientific">Eufriesea mexicana</name>
    <dbReference type="NCBI Taxonomy" id="516756"/>
    <lineage>
        <taxon>Eukaryota</taxon>
        <taxon>Metazoa</taxon>
        <taxon>Ecdysozoa</taxon>
        <taxon>Arthropoda</taxon>
        <taxon>Hexapoda</taxon>
        <taxon>Insecta</taxon>
        <taxon>Pterygota</taxon>
        <taxon>Neoptera</taxon>
        <taxon>Endopterygota</taxon>
        <taxon>Hymenoptera</taxon>
        <taxon>Apocrita</taxon>
        <taxon>Aculeata</taxon>
        <taxon>Apoidea</taxon>
        <taxon>Anthophila</taxon>
        <taxon>Apidae</taxon>
        <taxon>Eufriesea</taxon>
    </lineage>
</organism>
<dbReference type="EMBL" id="KQ767621">
    <property type="protein sequence ID" value="OAD53385.1"/>
    <property type="molecule type" value="Genomic_DNA"/>
</dbReference>
<protein>
    <submittedName>
        <fullName evidence="1">Uncharacterized protein</fullName>
    </submittedName>
</protein>
<reference evidence="1 2" key="1">
    <citation type="submission" date="2015-07" db="EMBL/GenBank/DDBJ databases">
        <title>The genome of Eufriesea mexicana.</title>
        <authorList>
            <person name="Pan H."/>
            <person name="Kapheim K."/>
        </authorList>
    </citation>
    <scope>NUCLEOTIDE SEQUENCE [LARGE SCALE GENOMIC DNA]</scope>
    <source>
        <strain evidence="1">0111107269</strain>
        <tissue evidence="1">Whole body</tissue>
    </source>
</reference>
<evidence type="ECO:0000313" key="2">
    <source>
        <dbReference type="Proteomes" id="UP000250275"/>
    </source>
</evidence>
<proteinExistence type="predicted"/>
<keyword evidence="2" id="KW-1185">Reference proteome</keyword>